<evidence type="ECO:0000313" key="4">
    <source>
        <dbReference type="EMBL" id="KAK5638114.1"/>
    </source>
</evidence>
<evidence type="ECO:0000313" key="5">
    <source>
        <dbReference type="Proteomes" id="UP001329430"/>
    </source>
</evidence>
<comment type="caution">
    <text evidence="4">The sequence shown here is derived from an EMBL/GenBank/DDBJ whole genome shotgun (WGS) entry which is preliminary data.</text>
</comment>
<protein>
    <recommendedName>
        <fullName evidence="3">Sulfotransferase domain-containing protein</fullName>
    </recommendedName>
</protein>
<evidence type="ECO:0000256" key="1">
    <source>
        <dbReference type="ARBA" id="ARBA00005771"/>
    </source>
</evidence>
<sequence>MSSAISSSDILTVAIHSYTNMAHNIRRIGNGNKIDRLLNETLVTEVRKGFVEVGSDNVCLPIYYEKYEKFLNKFEVRDSDIYLLAHPKTGTTWTQEMIWLIVNNLDYEGARQILLNRFPLLEAPIYVDDEVVDISALHGDDFITFINALPEPRCIKSHLHWSLLPEQIQNRSKKPKIISIFRNPEDTCVSFYYYCKLFEGYRGTFEEFCDLFLAGRLSHGPFWKLVLSLWNERENSNILFIKYIDMKNDLPSVIRKVAQFLGRNIDEDHIDKLTKHLSFDSMKKNPAVNLQPLLDTFALPHNLMMDEGAFIRRGIVDGYKSEMTMEQIQKFKKWTRENLVGSDFDEEVV</sequence>
<proteinExistence type="inferred from homology"/>
<dbReference type="EMBL" id="JAVRBK010000010">
    <property type="protein sequence ID" value="KAK5638114.1"/>
    <property type="molecule type" value="Genomic_DNA"/>
</dbReference>
<reference evidence="4 5" key="1">
    <citation type="journal article" date="2024" name="Insects">
        <title>An Improved Chromosome-Level Genome Assembly of the Firefly Pyrocoelia pectoralis.</title>
        <authorList>
            <person name="Fu X."/>
            <person name="Meyer-Rochow V.B."/>
            <person name="Ballantyne L."/>
            <person name="Zhu X."/>
        </authorList>
    </citation>
    <scope>NUCLEOTIDE SEQUENCE [LARGE SCALE GENOMIC DNA]</scope>
    <source>
        <strain evidence="4">XCY_ONT2</strain>
    </source>
</reference>
<name>A0AAN7V661_9COLE</name>
<dbReference type="PANTHER" id="PTHR11783">
    <property type="entry name" value="SULFOTRANSFERASE SULT"/>
    <property type="match status" value="1"/>
</dbReference>
<dbReference type="AlphaFoldDB" id="A0AAN7V661"/>
<keyword evidence="2" id="KW-0808">Transferase</keyword>
<feature type="domain" description="Sulfotransferase" evidence="3">
    <location>
        <begin position="78"/>
        <end position="341"/>
    </location>
</feature>
<dbReference type="GO" id="GO:0008146">
    <property type="term" value="F:sulfotransferase activity"/>
    <property type="evidence" value="ECO:0007669"/>
    <property type="project" value="InterPro"/>
</dbReference>
<evidence type="ECO:0000256" key="2">
    <source>
        <dbReference type="ARBA" id="ARBA00022679"/>
    </source>
</evidence>
<dbReference type="Pfam" id="PF00685">
    <property type="entry name" value="Sulfotransfer_1"/>
    <property type="match status" value="1"/>
</dbReference>
<evidence type="ECO:0000259" key="3">
    <source>
        <dbReference type="Pfam" id="PF00685"/>
    </source>
</evidence>
<comment type="similarity">
    <text evidence="1">Belongs to the sulfotransferase 1 family.</text>
</comment>
<gene>
    <name evidence="4" type="ORF">RI129_012409</name>
</gene>
<dbReference type="Gene3D" id="3.40.50.300">
    <property type="entry name" value="P-loop containing nucleotide triphosphate hydrolases"/>
    <property type="match status" value="1"/>
</dbReference>
<dbReference type="Proteomes" id="UP001329430">
    <property type="component" value="Chromosome 10"/>
</dbReference>
<dbReference type="InterPro" id="IPR027417">
    <property type="entry name" value="P-loop_NTPase"/>
</dbReference>
<dbReference type="SUPFAM" id="SSF52540">
    <property type="entry name" value="P-loop containing nucleoside triphosphate hydrolases"/>
    <property type="match status" value="1"/>
</dbReference>
<accession>A0AAN7V661</accession>
<keyword evidence="5" id="KW-1185">Reference proteome</keyword>
<dbReference type="InterPro" id="IPR000863">
    <property type="entry name" value="Sulfotransferase_dom"/>
</dbReference>
<organism evidence="4 5">
    <name type="scientific">Pyrocoelia pectoralis</name>
    <dbReference type="NCBI Taxonomy" id="417401"/>
    <lineage>
        <taxon>Eukaryota</taxon>
        <taxon>Metazoa</taxon>
        <taxon>Ecdysozoa</taxon>
        <taxon>Arthropoda</taxon>
        <taxon>Hexapoda</taxon>
        <taxon>Insecta</taxon>
        <taxon>Pterygota</taxon>
        <taxon>Neoptera</taxon>
        <taxon>Endopterygota</taxon>
        <taxon>Coleoptera</taxon>
        <taxon>Polyphaga</taxon>
        <taxon>Elateriformia</taxon>
        <taxon>Elateroidea</taxon>
        <taxon>Lampyridae</taxon>
        <taxon>Lampyrinae</taxon>
        <taxon>Pyrocoelia</taxon>
    </lineage>
</organism>